<name>A0A380DUE4_STAAU</name>
<dbReference type="Pfam" id="PF00873">
    <property type="entry name" value="ACR_tran"/>
    <property type="match status" value="1"/>
</dbReference>
<reference evidence="1 2" key="1">
    <citation type="submission" date="2018-06" db="EMBL/GenBank/DDBJ databases">
        <authorList>
            <consortium name="Pathogen Informatics"/>
            <person name="Doyle S."/>
        </authorList>
    </citation>
    <scope>NUCLEOTIDE SEQUENCE [LARGE SCALE GENOMIC DNA]</scope>
    <source>
        <strain evidence="1 2">NCTC5664</strain>
    </source>
</reference>
<dbReference type="Proteomes" id="UP000254502">
    <property type="component" value="Unassembled WGS sequence"/>
</dbReference>
<dbReference type="InterPro" id="IPR001036">
    <property type="entry name" value="Acrflvin-R"/>
</dbReference>
<dbReference type="Gene3D" id="1.20.1640.10">
    <property type="entry name" value="Multidrug efflux transporter AcrB transmembrane domain"/>
    <property type="match status" value="1"/>
</dbReference>
<dbReference type="AlphaFoldDB" id="A0A380DUE4"/>
<dbReference type="EMBL" id="UHAQ01000002">
    <property type="protein sequence ID" value="SUK48088.1"/>
    <property type="molecule type" value="Genomic_DNA"/>
</dbReference>
<evidence type="ECO:0000313" key="1">
    <source>
        <dbReference type="EMBL" id="SUK48088.1"/>
    </source>
</evidence>
<evidence type="ECO:0000313" key="2">
    <source>
        <dbReference type="Proteomes" id="UP000254502"/>
    </source>
</evidence>
<dbReference type="PANTHER" id="PTHR32063">
    <property type="match status" value="1"/>
</dbReference>
<accession>A0A380DUE4</accession>
<dbReference type="PANTHER" id="PTHR32063:SF0">
    <property type="entry name" value="SWARMING MOTILITY PROTEIN SWRC"/>
    <property type="match status" value="1"/>
</dbReference>
<organism evidence="1 2">
    <name type="scientific">Staphylococcus aureus</name>
    <dbReference type="NCBI Taxonomy" id="1280"/>
    <lineage>
        <taxon>Bacteria</taxon>
        <taxon>Bacillati</taxon>
        <taxon>Bacillota</taxon>
        <taxon>Bacilli</taxon>
        <taxon>Bacillales</taxon>
        <taxon>Staphylococcaceae</taxon>
        <taxon>Staphylococcus</taxon>
    </lineage>
</organism>
<sequence length="140" mass="15667">MHWSLNHKWIVIILSTLILVATIVFGGPRLGTSFISAGDDKFLAITYTPKPGETEQAVLNHAKDVEKYLKQKKHVKTIQYSVGGSSPVDPTGSTNSMAIMVEYDNDTPNFDVEADKVIKHADGFKHPGEWKNQDLRNRCR</sequence>
<dbReference type="GO" id="GO:0005886">
    <property type="term" value="C:plasma membrane"/>
    <property type="evidence" value="ECO:0007669"/>
    <property type="project" value="TreeGrafter"/>
</dbReference>
<proteinExistence type="predicted"/>
<dbReference type="GO" id="GO:0042910">
    <property type="term" value="F:xenobiotic transmembrane transporter activity"/>
    <property type="evidence" value="ECO:0007669"/>
    <property type="project" value="TreeGrafter"/>
</dbReference>
<gene>
    <name evidence="1" type="primary">swrC_3</name>
    <name evidence="1" type="ORF">NCTC5664_01646</name>
</gene>
<protein>
    <submittedName>
        <fullName evidence="1">RND multidrug efflux transporter Acriflavin resistance protein</fullName>
    </submittedName>
</protein>
<dbReference type="Gene3D" id="3.30.70.1430">
    <property type="entry name" value="Multidrug efflux transporter AcrB pore domain"/>
    <property type="match status" value="1"/>
</dbReference>